<comment type="subcellular location">
    <subcellularLocation>
        <location evidence="1">Membrane</location>
        <topology evidence="1">Multi-pass membrane protein</topology>
    </subcellularLocation>
</comment>
<keyword evidence="16" id="KW-1185">Reference proteome</keyword>
<feature type="transmembrane region" description="Helical" evidence="14">
    <location>
        <begin position="23"/>
        <end position="43"/>
    </location>
</feature>
<evidence type="ECO:0000256" key="13">
    <source>
        <dbReference type="ARBA" id="ARBA00039020"/>
    </source>
</evidence>
<dbReference type="Pfam" id="PF02353">
    <property type="entry name" value="CMAS"/>
    <property type="match status" value="1"/>
</dbReference>
<keyword evidence="7" id="KW-0949">S-adenosyl-L-methionine</keyword>
<evidence type="ECO:0000256" key="11">
    <source>
        <dbReference type="ARBA" id="ARBA00023098"/>
    </source>
</evidence>
<sequence length="468" mass="52757">MSPNEKVALASLLSRSWRDPGNMLNIGIIGSIVTSLVGGVTLYKNDGGRMKWAAPLPLFGILGLYEIKHRLTPAAPLQSKYITFKSKGAKSRWSGRKIPAATLTTLYLDDEIDFTMDVLAALENIDDFVCWMPSWPTIRFLINQLYPNSGNSSLKDKKTTKREIADHYDRGNDFFNAFLGERMVYTSAVFESDSDTLESAQDNKMRKICEKLRLKPGDKMLDIGCGWGTLVGYANKHFQTKTTGVTLSKEGAKWSREHNPGCGQGSCDFLVTDYRDIPETEKFNAISSVEMAEHVGLANFQTYLNKVKTNLEDDGAFYIQVAGLRKGSDWKDIAWGLFMGEYIFPGADASTPLNWYINELEQAGLEVESIENVGIHYSLTLHEWYKNWMKNEPSLSSKYPGSLCRLWRLFLAWSTIASRRGTATCWMICCHKQLDSFDRSKMIKNQGAMCGKPGSNKWTEAAKFQQFK</sequence>
<dbReference type="InterPro" id="IPR052290">
    <property type="entry name" value="Sphingo_C9-MT"/>
</dbReference>
<keyword evidence="6" id="KW-0808">Transferase</keyword>
<accession>A0A9W7CE87</accession>
<evidence type="ECO:0000256" key="9">
    <source>
        <dbReference type="ARBA" id="ARBA00022919"/>
    </source>
</evidence>
<evidence type="ECO:0000256" key="3">
    <source>
        <dbReference type="ARBA" id="ARBA00004991"/>
    </source>
</evidence>
<evidence type="ECO:0000256" key="10">
    <source>
        <dbReference type="ARBA" id="ARBA00022989"/>
    </source>
</evidence>
<dbReference type="PANTHER" id="PTHR45197">
    <property type="entry name" value="SYNTHASE, PUTATIVE (AFU_ORTHOLOGUE AFUA_7G04190)-RELATED"/>
    <property type="match status" value="1"/>
</dbReference>
<dbReference type="GO" id="GO:0006665">
    <property type="term" value="P:sphingolipid metabolic process"/>
    <property type="evidence" value="ECO:0007669"/>
    <property type="project" value="UniProtKB-KW"/>
</dbReference>
<organism evidence="15 16">
    <name type="scientific">Triparma laevis f. longispina</name>
    <dbReference type="NCBI Taxonomy" id="1714387"/>
    <lineage>
        <taxon>Eukaryota</taxon>
        <taxon>Sar</taxon>
        <taxon>Stramenopiles</taxon>
        <taxon>Ochrophyta</taxon>
        <taxon>Bolidophyceae</taxon>
        <taxon>Parmales</taxon>
        <taxon>Triparmaceae</taxon>
        <taxon>Triparma</taxon>
    </lineage>
</organism>
<evidence type="ECO:0000256" key="7">
    <source>
        <dbReference type="ARBA" id="ARBA00022691"/>
    </source>
</evidence>
<dbReference type="SUPFAM" id="SSF53335">
    <property type="entry name" value="S-adenosyl-L-methionine-dependent methyltransferases"/>
    <property type="match status" value="1"/>
</dbReference>
<protein>
    <recommendedName>
        <fullName evidence="13">sphingolipid C(9)-methyltransferase</fullName>
        <ecNumber evidence="13">2.1.1.317</ecNumber>
    </recommendedName>
</protein>
<reference evidence="16" key="1">
    <citation type="journal article" date="2023" name="Commun. Biol.">
        <title>Genome analysis of Parmales, the sister group of diatoms, reveals the evolutionary specialization of diatoms from phago-mixotrophs to photoautotrophs.</title>
        <authorList>
            <person name="Ban H."/>
            <person name="Sato S."/>
            <person name="Yoshikawa S."/>
            <person name="Yamada K."/>
            <person name="Nakamura Y."/>
            <person name="Ichinomiya M."/>
            <person name="Sato N."/>
            <person name="Blanc-Mathieu R."/>
            <person name="Endo H."/>
            <person name="Kuwata A."/>
            <person name="Ogata H."/>
        </authorList>
    </citation>
    <scope>NUCLEOTIDE SEQUENCE [LARGE SCALE GENOMIC DNA]</scope>
    <source>
        <strain evidence="16">NIES 3700</strain>
    </source>
</reference>
<dbReference type="EMBL" id="BRXW01000052">
    <property type="protein sequence ID" value="GMI03059.1"/>
    <property type="molecule type" value="Genomic_DNA"/>
</dbReference>
<proteinExistence type="predicted"/>
<dbReference type="OrthoDB" id="412182at2759"/>
<evidence type="ECO:0000313" key="16">
    <source>
        <dbReference type="Proteomes" id="UP001165122"/>
    </source>
</evidence>
<keyword evidence="5" id="KW-0489">Methyltransferase</keyword>
<comment type="caution">
    <text evidence="15">The sequence shown here is derived from an EMBL/GenBank/DDBJ whole genome shotgun (WGS) entry which is preliminary data.</text>
</comment>
<evidence type="ECO:0000256" key="12">
    <source>
        <dbReference type="ARBA" id="ARBA00023136"/>
    </source>
</evidence>
<gene>
    <name evidence="15" type="ORF">TrLO_g8894</name>
</gene>
<dbReference type="PANTHER" id="PTHR45197:SF1">
    <property type="entry name" value="SPHINGOLIPID C9-METHYLTRANSFERASE A-RELATED"/>
    <property type="match status" value="1"/>
</dbReference>
<evidence type="ECO:0000256" key="2">
    <source>
        <dbReference type="ARBA" id="ARBA00004760"/>
    </source>
</evidence>
<dbReference type="Proteomes" id="UP001165122">
    <property type="component" value="Unassembled WGS sequence"/>
</dbReference>
<comment type="pathway">
    <text evidence="3">Sphingolipid metabolism.</text>
</comment>
<keyword evidence="12 14" id="KW-0472">Membrane</keyword>
<dbReference type="GO" id="GO:0008168">
    <property type="term" value="F:methyltransferase activity"/>
    <property type="evidence" value="ECO:0007669"/>
    <property type="project" value="UniProtKB-KW"/>
</dbReference>
<evidence type="ECO:0000256" key="1">
    <source>
        <dbReference type="ARBA" id="ARBA00004141"/>
    </source>
</evidence>
<keyword evidence="11" id="KW-0443">Lipid metabolism</keyword>
<keyword evidence="8 14" id="KW-0812">Transmembrane</keyword>
<evidence type="ECO:0000256" key="8">
    <source>
        <dbReference type="ARBA" id="ARBA00022692"/>
    </source>
</evidence>
<keyword evidence="10 14" id="KW-1133">Transmembrane helix</keyword>
<dbReference type="AlphaFoldDB" id="A0A9W7CE87"/>
<evidence type="ECO:0000256" key="5">
    <source>
        <dbReference type="ARBA" id="ARBA00022603"/>
    </source>
</evidence>
<keyword evidence="9" id="KW-0746">Sphingolipid metabolism</keyword>
<keyword evidence="4" id="KW-0444">Lipid biosynthesis</keyword>
<evidence type="ECO:0000256" key="6">
    <source>
        <dbReference type="ARBA" id="ARBA00022679"/>
    </source>
</evidence>
<dbReference type="GO" id="GO:0016020">
    <property type="term" value="C:membrane"/>
    <property type="evidence" value="ECO:0007669"/>
    <property type="project" value="UniProtKB-SubCell"/>
</dbReference>
<dbReference type="InterPro" id="IPR029063">
    <property type="entry name" value="SAM-dependent_MTases_sf"/>
</dbReference>
<dbReference type="CDD" id="cd02440">
    <property type="entry name" value="AdoMet_MTases"/>
    <property type="match status" value="1"/>
</dbReference>
<dbReference type="Gene3D" id="3.40.50.150">
    <property type="entry name" value="Vaccinia Virus protein VP39"/>
    <property type="match status" value="1"/>
</dbReference>
<comment type="pathway">
    <text evidence="2">Lipid metabolism; sphingolipid metabolism.</text>
</comment>
<evidence type="ECO:0000256" key="4">
    <source>
        <dbReference type="ARBA" id="ARBA00022516"/>
    </source>
</evidence>
<evidence type="ECO:0000256" key="14">
    <source>
        <dbReference type="SAM" id="Phobius"/>
    </source>
</evidence>
<dbReference type="GO" id="GO:0032259">
    <property type="term" value="P:methylation"/>
    <property type="evidence" value="ECO:0007669"/>
    <property type="project" value="UniProtKB-KW"/>
</dbReference>
<name>A0A9W7CE87_9STRA</name>
<dbReference type="EC" id="2.1.1.317" evidence="13"/>
<evidence type="ECO:0000313" key="15">
    <source>
        <dbReference type="EMBL" id="GMI03059.1"/>
    </source>
</evidence>